<dbReference type="InterPro" id="IPR040411">
    <property type="entry name" value="At5g23160-like"/>
</dbReference>
<organism evidence="3 4">
    <name type="scientific">Glycine soja</name>
    <name type="common">Wild soybean</name>
    <dbReference type="NCBI Taxonomy" id="3848"/>
    <lineage>
        <taxon>Eukaryota</taxon>
        <taxon>Viridiplantae</taxon>
        <taxon>Streptophyta</taxon>
        <taxon>Embryophyta</taxon>
        <taxon>Tracheophyta</taxon>
        <taxon>Spermatophyta</taxon>
        <taxon>Magnoliopsida</taxon>
        <taxon>eudicotyledons</taxon>
        <taxon>Gunneridae</taxon>
        <taxon>Pentapetalae</taxon>
        <taxon>rosids</taxon>
        <taxon>fabids</taxon>
        <taxon>Fabales</taxon>
        <taxon>Fabaceae</taxon>
        <taxon>Papilionoideae</taxon>
        <taxon>50 kb inversion clade</taxon>
        <taxon>NPAAA clade</taxon>
        <taxon>indigoferoid/millettioid clade</taxon>
        <taxon>Phaseoleae</taxon>
        <taxon>Glycine</taxon>
        <taxon>Glycine subgen. Soja</taxon>
    </lineage>
</organism>
<accession>A0A445HJL1</accession>
<evidence type="ECO:0000313" key="3">
    <source>
        <dbReference type="EMBL" id="RZB73937.1"/>
    </source>
</evidence>
<feature type="transmembrane region" description="Helical" evidence="2">
    <location>
        <begin position="176"/>
        <end position="196"/>
    </location>
</feature>
<dbReference type="PANTHER" id="PTHR34379:SF15">
    <property type="entry name" value="PROTEIN, PUTATIVE-RELATED"/>
    <property type="match status" value="1"/>
</dbReference>
<dbReference type="PANTHER" id="PTHR34379">
    <property type="entry name" value="OS07G0553800 PROTEIN"/>
    <property type="match status" value="1"/>
</dbReference>
<evidence type="ECO:0000313" key="4">
    <source>
        <dbReference type="Proteomes" id="UP000289340"/>
    </source>
</evidence>
<feature type="compositionally biased region" description="Low complexity" evidence="1">
    <location>
        <begin position="108"/>
        <end position="126"/>
    </location>
</feature>
<gene>
    <name evidence="3" type="ORF">D0Y65_033179</name>
</gene>
<sequence length="252" mass="28529">MATAETKIKGMKIEHPKPKTSLCLCCFGSFHSKTPTTGSEHKAKQKSGSSSWFPWQRIRFRVKNSMAKTVPLEGSEFHEIDKLKLKLKLKDNKVHSSRWKWKSKSKSDLLSKSQSNSTPSQTPSKSQKNRGNNIAGYTRQQSKTSSPGKVVPHAVSLQAWTWKQGKHKQLQNAERYNPVIVAASLVVITLVSMIVWGRLCSIICTTAWPYLIPTLAKLLKTTNRIPLVFQTTWFWIPTWTRIKSSHDVAISL</sequence>
<dbReference type="Proteomes" id="UP000289340">
    <property type="component" value="Chromosome 12"/>
</dbReference>
<dbReference type="Gramene" id="XM_028338223.1">
    <property type="protein sequence ID" value="XP_028194024.1"/>
    <property type="gene ID" value="LOC114379542"/>
</dbReference>
<keyword evidence="2" id="KW-0812">Transmembrane</keyword>
<reference evidence="3 4" key="1">
    <citation type="submission" date="2018-09" db="EMBL/GenBank/DDBJ databases">
        <title>A high-quality reference genome of wild soybean provides a powerful tool to mine soybean genomes.</title>
        <authorList>
            <person name="Xie M."/>
            <person name="Chung C.Y.L."/>
            <person name="Li M.-W."/>
            <person name="Wong F.-L."/>
            <person name="Chan T.-F."/>
            <person name="Lam H.-M."/>
        </authorList>
    </citation>
    <scope>NUCLEOTIDE SEQUENCE [LARGE SCALE GENOMIC DNA]</scope>
    <source>
        <strain evidence="4">cv. W05</strain>
        <tissue evidence="3">Hypocotyl of etiolated seedlings</tissue>
    </source>
</reference>
<evidence type="ECO:0000256" key="1">
    <source>
        <dbReference type="SAM" id="MobiDB-lite"/>
    </source>
</evidence>
<keyword evidence="2" id="KW-1133">Transmembrane helix</keyword>
<evidence type="ECO:0000256" key="2">
    <source>
        <dbReference type="SAM" id="Phobius"/>
    </source>
</evidence>
<dbReference type="AlphaFoldDB" id="A0A445HJL1"/>
<protein>
    <submittedName>
        <fullName evidence="3">Uncharacterized protein</fullName>
    </submittedName>
</protein>
<keyword evidence="4" id="KW-1185">Reference proteome</keyword>
<feature type="region of interest" description="Disordered" evidence="1">
    <location>
        <begin position="105"/>
        <end position="149"/>
    </location>
</feature>
<dbReference type="EMBL" id="QZWG01000012">
    <property type="protein sequence ID" value="RZB73937.1"/>
    <property type="molecule type" value="Genomic_DNA"/>
</dbReference>
<proteinExistence type="predicted"/>
<keyword evidence="2" id="KW-0472">Membrane</keyword>
<name>A0A445HJL1_GLYSO</name>
<comment type="caution">
    <text evidence="3">The sequence shown here is derived from an EMBL/GenBank/DDBJ whole genome shotgun (WGS) entry which is preliminary data.</text>
</comment>
<feature type="compositionally biased region" description="Polar residues" evidence="1">
    <location>
        <begin position="138"/>
        <end position="147"/>
    </location>
</feature>